<keyword evidence="4" id="KW-0539">Nucleus</keyword>
<feature type="domain" description="Pre-rRNA-processing protein RIX1 N-terminal" evidence="6">
    <location>
        <begin position="20"/>
        <end position="202"/>
    </location>
</feature>
<dbReference type="Gene3D" id="1.25.10.10">
    <property type="entry name" value="Leucine-rich Repeat Variant"/>
    <property type="match status" value="1"/>
</dbReference>
<proteinExistence type="inferred from homology"/>
<dbReference type="AlphaFoldDB" id="A0A4P9XZ14"/>
<feature type="region of interest" description="Disordered" evidence="5">
    <location>
        <begin position="434"/>
        <end position="453"/>
    </location>
</feature>
<name>A0A4P9XZ14_9FUNG</name>
<dbReference type="PANTHER" id="PTHR34105:SF1">
    <property type="entry name" value="PROLINE-, GLUTAMIC ACID- AND LEUCINE-RICH PROTEIN 1"/>
    <property type="match status" value="1"/>
</dbReference>
<evidence type="ECO:0000256" key="3">
    <source>
        <dbReference type="ARBA" id="ARBA00021502"/>
    </source>
</evidence>
<dbReference type="InterPro" id="IPR016024">
    <property type="entry name" value="ARM-type_fold"/>
</dbReference>
<dbReference type="GO" id="GO:0005634">
    <property type="term" value="C:nucleus"/>
    <property type="evidence" value="ECO:0007669"/>
    <property type="project" value="UniProtKB-SubCell"/>
</dbReference>
<comment type="similarity">
    <text evidence="2">Belongs to the RIX1/PELP1 family.</text>
</comment>
<organism evidence="7 8">
    <name type="scientific">Piptocephalis cylindrospora</name>
    <dbReference type="NCBI Taxonomy" id="1907219"/>
    <lineage>
        <taxon>Eukaryota</taxon>
        <taxon>Fungi</taxon>
        <taxon>Fungi incertae sedis</taxon>
        <taxon>Zoopagomycota</taxon>
        <taxon>Zoopagomycotina</taxon>
        <taxon>Zoopagomycetes</taxon>
        <taxon>Zoopagales</taxon>
        <taxon>Piptocephalidaceae</taxon>
        <taxon>Piptocephalis</taxon>
    </lineage>
</organism>
<evidence type="ECO:0000313" key="7">
    <source>
        <dbReference type="EMBL" id="RKP11352.1"/>
    </source>
</evidence>
<evidence type="ECO:0000259" key="6">
    <source>
        <dbReference type="Pfam" id="PF08167"/>
    </source>
</evidence>
<dbReference type="GO" id="GO:0006364">
    <property type="term" value="P:rRNA processing"/>
    <property type="evidence" value="ECO:0007669"/>
    <property type="project" value="TreeGrafter"/>
</dbReference>
<comment type="subcellular location">
    <subcellularLocation>
        <location evidence="1">Nucleus</location>
    </subcellularLocation>
</comment>
<dbReference type="PANTHER" id="PTHR34105">
    <property type="entry name" value="PROLINE-, GLUTAMIC ACID- AND LEUCINE-RICH PROTEIN 1"/>
    <property type="match status" value="1"/>
</dbReference>
<protein>
    <recommendedName>
        <fullName evidence="3">Pre-rRNA-processing protein RIX1</fullName>
    </recommendedName>
</protein>
<evidence type="ECO:0000256" key="4">
    <source>
        <dbReference type="ARBA" id="ARBA00023242"/>
    </source>
</evidence>
<keyword evidence="8" id="KW-1185">Reference proteome</keyword>
<dbReference type="EMBL" id="KZ988984">
    <property type="protein sequence ID" value="RKP11352.1"/>
    <property type="molecule type" value="Genomic_DNA"/>
</dbReference>
<feature type="compositionally biased region" description="Basic and acidic residues" evidence="5">
    <location>
        <begin position="442"/>
        <end position="451"/>
    </location>
</feature>
<dbReference type="InterPro" id="IPR011989">
    <property type="entry name" value="ARM-like"/>
</dbReference>
<evidence type="ECO:0000256" key="1">
    <source>
        <dbReference type="ARBA" id="ARBA00004123"/>
    </source>
</evidence>
<evidence type="ECO:0000256" key="5">
    <source>
        <dbReference type="SAM" id="MobiDB-lite"/>
    </source>
</evidence>
<dbReference type="Pfam" id="PF08167">
    <property type="entry name" value="RIX1"/>
    <property type="match status" value="1"/>
</dbReference>
<dbReference type="OrthoDB" id="20900at2759"/>
<accession>A0A4P9XZ14</accession>
<gene>
    <name evidence="7" type="ORF">BJ684DRAFT_18048</name>
</gene>
<dbReference type="SUPFAM" id="SSF48371">
    <property type="entry name" value="ARM repeat"/>
    <property type="match status" value="1"/>
</dbReference>
<evidence type="ECO:0000313" key="8">
    <source>
        <dbReference type="Proteomes" id="UP000267251"/>
    </source>
</evidence>
<evidence type="ECO:0000256" key="2">
    <source>
        <dbReference type="ARBA" id="ARBA00010511"/>
    </source>
</evidence>
<sequence>MAGMRTTHVDEVDAAGRFRVLTDEIGRSAGLAQRLPTILRQLQSLDISWEKLANHASFPSFTSAISTLVSSKQAEARSCGRSLVGVCTRRWGGYLDQDILQRWCGTLMGHALKPVASTPMSPILLESLTSLFVSSAGRPELQTELLNANLPRFCTTLMNLYPEPYLKVTVLTCLGSISQAFPSMFRPFYDRALPLALSPLMDTDLAGLPEELIHASTRTFITLTVSYTRHVGTEGWVGTFGKVCSTLESALPRIYGSLGSGMMMNESMAKYPLATPWAEDKMVQGGVDEVTAAQIHFLTELCVGLLHAEVEGALSISAKQIISVLERLSGAFQDYSINRVSDLEMAFLATRLHEYHEDVEALFLALLNAASGPCVVLSERLESLALYQLNSRSRPIRCSGYRMLKGLTEAFGVSGDAKALSKQMVAAFIKDMQGSTDVSSSPRDEQPKESKLTALSPMVTLEKDGGSIGNAIEYGNYPRFTSSPHARVWLAVCGARDDGYVLAAHGSSHDRYAEKTGGHSPPCL</sequence>
<reference evidence="8" key="1">
    <citation type="journal article" date="2018" name="Nat. Microbiol.">
        <title>Leveraging single-cell genomics to expand the fungal tree of life.</title>
        <authorList>
            <person name="Ahrendt S.R."/>
            <person name="Quandt C.A."/>
            <person name="Ciobanu D."/>
            <person name="Clum A."/>
            <person name="Salamov A."/>
            <person name="Andreopoulos B."/>
            <person name="Cheng J.F."/>
            <person name="Woyke T."/>
            <person name="Pelin A."/>
            <person name="Henrissat B."/>
            <person name="Reynolds N.K."/>
            <person name="Benny G.L."/>
            <person name="Smith M.E."/>
            <person name="James T.Y."/>
            <person name="Grigoriev I.V."/>
        </authorList>
    </citation>
    <scope>NUCLEOTIDE SEQUENCE [LARGE SCALE GENOMIC DNA]</scope>
</reference>
<dbReference type="Proteomes" id="UP000267251">
    <property type="component" value="Unassembled WGS sequence"/>
</dbReference>
<dbReference type="InterPro" id="IPR012583">
    <property type="entry name" value="RIX1_N"/>
</dbReference>